<organism evidence="3 4">
    <name type="scientific">Calycina marina</name>
    <dbReference type="NCBI Taxonomy" id="1763456"/>
    <lineage>
        <taxon>Eukaryota</taxon>
        <taxon>Fungi</taxon>
        <taxon>Dikarya</taxon>
        <taxon>Ascomycota</taxon>
        <taxon>Pezizomycotina</taxon>
        <taxon>Leotiomycetes</taxon>
        <taxon>Helotiales</taxon>
        <taxon>Pezizellaceae</taxon>
        <taxon>Calycina</taxon>
    </lineage>
</organism>
<protein>
    <submittedName>
        <fullName evidence="3">Uncharacterized protein</fullName>
    </submittedName>
</protein>
<evidence type="ECO:0000256" key="1">
    <source>
        <dbReference type="SAM" id="MobiDB-lite"/>
    </source>
</evidence>
<dbReference type="AlphaFoldDB" id="A0A9P7ZB94"/>
<keyword evidence="4" id="KW-1185">Reference proteome</keyword>
<keyword evidence="2" id="KW-1133">Transmembrane helix</keyword>
<sequence length="250" mass="28555">MQYMHWLHHTGHSNHKAASGGQPIQRECRFSEVDWVVEKNYYSESLLKLMHYVAMLLLGCICVIESDTVYRKRTSGGINTIRHFSLGYSSCWNIFKISYVATNPKLRCVHRLLQAQPLLAMRNHVSSENHFSSHPFTHQGDSPTTNLPSTRKPQKTILPRPIRPTLKPLRMENMRRQASQPLRPTRMTECLDMIHPSLDSLHGMVGTCVLRSFIRDDGLCLIFCWGIFSAADSWIGVGSAVHDGFVMDFD</sequence>
<feature type="transmembrane region" description="Helical" evidence="2">
    <location>
        <begin position="49"/>
        <end position="70"/>
    </location>
</feature>
<feature type="compositionally biased region" description="Polar residues" evidence="1">
    <location>
        <begin position="132"/>
        <end position="151"/>
    </location>
</feature>
<comment type="caution">
    <text evidence="3">The sequence shown here is derived from an EMBL/GenBank/DDBJ whole genome shotgun (WGS) entry which is preliminary data.</text>
</comment>
<reference evidence="3" key="1">
    <citation type="journal article" date="2021" name="IMA Fungus">
        <title>Genomic characterization of three marine fungi, including Emericellopsis atlantica sp. nov. with signatures of a generalist lifestyle and marine biomass degradation.</title>
        <authorList>
            <person name="Hagestad O.C."/>
            <person name="Hou L."/>
            <person name="Andersen J.H."/>
            <person name="Hansen E.H."/>
            <person name="Altermark B."/>
            <person name="Li C."/>
            <person name="Kuhnert E."/>
            <person name="Cox R.J."/>
            <person name="Crous P.W."/>
            <person name="Spatafora J.W."/>
            <person name="Lail K."/>
            <person name="Amirebrahimi M."/>
            <person name="Lipzen A."/>
            <person name="Pangilinan J."/>
            <person name="Andreopoulos W."/>
            <person name="Hayes R.D."/>
            <person name="Ng V."/>
            <person name="Grigoriev I.V."/>
            <person name="Jackson S.A."/>
            <person name="Sutton T.D.S."/>
            <person name="Dobson A.D.W."/>
            <person name="Rama T."/>
        </authorList>
    </citation>
    <scope>NUCLEOTIDE SEQUENCE</scope>
    <source>
        <strain evidence="3">TRa3180A</strain>
    </source>
</reference>
<keyword evidence="2" id="KW-0812">Transmembrane</keyword>
<dbReference type="EMBL" id="MU253741">
    <property type="protein sequence ID" value="KAG9248914.1"/>
    <property type="molecule type" value="Genomic_DNA"/>
</dbReference>
<evidence type="ECO:0000313" key="3">
    <source>
        <dbReference type="EMBL" id="KAG9248914.1"/>
    </source>
</evidence>
<dbReference type="Proteomes" id="UP000887226">
    <property type="component" value="Unassembled WGS sequence"/>
</dbReference>
<feature type="region of interest" description="Disordered" evidence="1">
    <location>
        <begin position="132"/>
        <end position="157"/>
    </location>
</feature>
<proteinExistence type="predicted"/>
<evidence type="ECO:0000256" key="2">
    <source>
        <dbReference type="SAM" id="Phobius"/>
    </source>
</evidence>
<name>A0A9P7ZB94_9HELO</name>
<keyword evidence="2" id="KW-0472">Membrane</keyword>
<gene>
    <name evidence="3" type="ORF">BJ878DRAFT_236572</name>
</gene>
<evidence type="ECO:0000313" key="4">
    <source>
        <dbReference type="Proteomes" id="UP000887226"/>
    </source>
</evidence>
<accession>A0A9P7ZB94</accession>